<dbReference type="SMART" id="SM00066">
    <property type="entry name" value="GAL4"/>
    <property type="match status" value="1"/>
</dbReference>
<organism evidence="9 10">
    <name type="scientific">Geotrichum candidum</name>
    <name type="common">Oospora lactis</name>
    <name type="synonym">Dipodascus geotrichum</name>
    <dbReference type="NCBI Taxonomy" id="1173061"/>
    <lineage>
        <taxon>Eukaryota</taxon>
        <taxon>Fungi</taxon>
        <taxon>Dikarya</taxon>
        <taxon>Ascomycota</taxon>
        <taxon>Saccharomycotina</taxon>
        <taxon>Dipodascomycetes</taxon>
        <taxon>Dipodascales</taxon>
        <taxon>Dipodascaceae</taxon>
        <taxon>Geotrichum</taxon>
    </lineage>
</organism>
<feature type="region of interest" description="Disordered" evidence="7">
    <location>
        <begin position="92"/>
        <end position="149"/>
    </location>
</feature>
<dbReference type="InterPro" id="IPR007219">
    <property type="entry name" value="XnlR_reg_dom"/>
</dbReference>
<gene>
    <name evidence="9" type="ORF">BN980_GECA14s01770g</name>
</gene>
<dbReference type="STRING" id="1173061.A0A0J9XG18"/>
<reference evidence="9" key="1">
    <citation type="submission" date="2014-03" db="EMBL/GenBank/DDBJ databases">
        <authorList>
            <person name="Casaregola S."/>
        </authorList>
    </citation>
    <scope>NUCLEOTIDE SEQUENCE [LARGE SCALE GENOMIC DNA]</scope>
    <source>
        <strain evidence="9">CLIB 918</strain>
    </source>
</reference>
<dbReference type="GO" id="GO:0005634">
    <property type="term" value="C:nucleus"/>
    <property type="evidence" value="ECO:0007669"/>
    <property type="project" value="UniProtKB-SubCell"/>
</dbReference>
<dbReference type="Proteomes" id="UP000242525">
    <property type="component" value="Unassembled WGS sequence"/>
</dbReference>
<dbReference type="PANTHER" id="PTHR46910:SF37">
    <property type="entry name" value="ZN(II)2CYS6 TRANSCRIPTION FACTOR (EUROFUNG)"/>
    <property type="match status" value="1"/>
</dbReference>
<evidence type="ECO:0000256" key="4">
    <source>
        <dbReference type="ARBA" id="ARBA00023125"/>
    </source>
</evidence>
<dbReference type="InterPro" id="IPR001138">
    <property type="entry name" value="Zn2Cys6_DnaBD"/>
</dbReference>
<feature type="domain" description="Zn(2)-C6 fungal-type" evidence="8">
    <location>
        <begin position="20"/>
        <end position="50"/>
    </location>
</feature>
<feature type="compositionally biased region" description="Low complexity" evidence="7">
    <location>
        <begin position="883"/>
        <end position="893"/>
    </location>
</feature>
<dbReference type="GO" id="GO:0000981">
    <property type="term" value="F:DNA-binding transcription factor activity, RNA polymerase II-specific"/>
    <property type="evidence" value="ECO:0007669"/>
    <property type="project" value="InterPro"/>
</dbReference>
<evidence type="ECO:0000256" key="7">
    <source>
        <dbReference type="SAM" id="MobiDB-lite"/>
    </source>
</evidence>
<name>A0A0J9XG18_GEOCN</name>
<evidence type="ECO:0000256" key="3">
    <source>
        <dbReference type="ARBA" id="ARBA00023015"/>
    </source>
</evidence>
<evidence type="ECO:0000313" key="9">
    <source>
        <dbReference type="EMBL" id="CDO56256.1"/>
    </source>
</evidence>
<keyword evidence="3" id="KW-0805">Transcription regulation</keyword>
<evidence type="ECO:0000256" key="2">
    <source>
        <dbReference type="ARBA" id="ARBA00022723"/>
    </source>
</evidence>
<dbReference type="Pfam" id="PF00172">
    <property type="entry name" value="Zn_clus"/>
    <property type="match status" value="1"/>
</dbReference>
<dbReference type="Gene3D" id="4.10.240.10">
    <property type="entry name" value="Zn(2)-C6 fungal-type DNA-binding domain"/>
    <property type="match status" value="1"/>
</dbReference>
<dbReference type="CDD" id="cd12148">
    <property type="entry name" value="fungal_TF_MHR"/>
    <property type="match status" value="1"/>
</dbReference>
<feature type="region of interest" description="Disordered" evidence="7">
    <location>
        <begin position="187"/>
        <end position="246"/>
    </location>
</feature>
<proteinExistence type="predicted"/>
<feature type="compositionally biased region" description="Polar residues" evidence="7">
    <location>
        <begin position="190"/>
        <end position="207"/>
    </location>
</feature>
<comment type="caution">
    <text evidence="9">The sequence shown here is derived from an EMBL/GenBank/DDBJ whole genome shotgun (WGS) entry which is preliminary data.</text>
</comment>
<dbReference type="PANTHER" id="PTHR46910">
    <property type="entry name" value="TRANSCRIPTION FACTOR PDR1"/>
    <property type="match status" value="1"/>
</dbReference>
<keyword evidence="4" id="KW-0238">DNA-binding</keyword>
<evidence type="ECO:0000256" key="6">
    <source>
        <dbReference type="ARBA" id="ARBA00023242"/>
    </source>
</evidence>
<dbReference type="Pfam" id="PF04082">
    <property type="entry name" value="Fungal_trans"/>
    <property type="match status" value="1"/>
</dbReference>
<dbReference type="GO" id="GO:0008270">
    <property type="term" value="F:zinc ion binding"/>
    <property type="evidence" value="ECO:0007669"/>
    <property type="project" value="InterPro"/>
</dbReference>
<dbReference type="OrthoDB" id="2123952at2759"/>
<keyword evidence="2" id="KW-0479">Metal-binding</keyword>
<protein>
    <recommendedName>
        <fullName evidence="8">Zn(2)-C6 fungal-type domain-containing protein</fullName>
    </recommendedName>
</protein>
<dbReference type="PROSITE" id="PS50048">
    <property type="entry name" value="ZN2_CY6_FUNGAL_2"/>
    <property type="match status" value="1"/>
</dbReference>
<dbReference type="AlphaFoldDB" id="A0A0J9XG18"/>
<dbReference type="InterPro" id="IPR050987">
    <property type="entry name" value="AtrR-like"/>
</dbReference>
<comment type="subcellular location">
    <subcellularLocation>
        <location evidence="1">Nucleus</location>
    </subcellularLocation>
</comment>
<dbReference type="CDD" id="cd00067">
    <property type="entry name" value="GAL4"/>
    <property type="match status" value="1"/>
</dbReference>
<keyword evidence="5" id="KW-0804">Transcription</keyword>
<evidence type="ECO:0000256" key="5">
    <source>
        <dbReference type="ARBA" id="ARBA00023163"/>
    </source>
</evidence>
<dbReference type="InterPro" id="IPR036864">
    <property type="entry name" value="Zn2-C6_fun-type_DNA-bd_sf"/>
</dbReference>
<feature type="compositionally biased region" description="Acidic residues" evidence="7">
    <location>
        <begin position="117"/>
        <end position="149"/>
    </location>
</feature>
<evidence type="ECO:0000256" key="1">
    <source>
        <dbReference type="ARBA" id="ARBA00004123"/>
    </source>
</evidence>
<accession>A0A0J9XG18</accession>
<keyword evidence="10" id="KW-1185">Reference proteome</keyword>
<dbReference type="GO" id="GO:0006351">
    <property type="term" value="P:DNA-templated transcription"/>
    <property type="evidence" value="ECO:0007669"/>
    <property type="project" value="InterPro"/>
</dbReference>
<dbReference type="SMART" id="SM00906">
    <property type="entry name" value="Fungal_trans"/>
    <property type="match status" value="1"/>
</dbReference>
<keyword evidence="6" id="KW-0539">Nucleus</keyword>
<evidence type="ECO:0000259" key="8">
    <source>
        <dbReference type="PROSITE" id="PS50048"/>
    </source>
</evidence>
<feature type="region of interest" description="Disordered" evidence="7">
    <location>
        <begin position="858"/>
        <end position="893"/>
    </location>
</feature>
<evidence type="ECO:0000313" key="10">
    <source>
        <dbReference type="Proteomes" id="UP000242525"/>
    </source>
</evidence>
<dbReference type="SUPFAM" id="SSF57701">
    <property type="entry name" value="Zn2/Cys6 DNA-binding domain"/>
    <property type="match status" value="1"/>
</dbReference>
<feature type="compositionally biased region" description="Low complexity" evidence="7">
    <location>
        <begin position="860"/>
        <end position="872"/>
    </location>
</feature>
<sequence>MSLDVKQQERRQKRQRVSLACDICRKKKVKCDGTKPTCKNCTENYLSCTYTQPERKPKVRKERVSTLAQLDDRLKRIEQLLTKVIPILDTSTKKSGSKIGNENGVEKIKHKRTFPEVVDDESSGQESDEEDDEDEDDEDEDDDDYSDEESVDDHFMAMCNQSLTPEQHSPSSVLLKFEGKKDLRKKLDMQSKSAKNAVKSNTKQSESPRLKRSKSAKQLATGTNGHKRSDQASSSKDPRLSLDVPNIPNNTTLVGLATSLSEINQTNPDIISATLLKTAENQCFSDTPFFFCTPAGLKWISDKTGDSKLAPRFEKAFKRAHIAQFAQFRSSIEQCDEPYQLSPDMLIECAESFKKEISFIGFMNVDEVDMLVESELHPNPAEGKVNGFAEKIAIHSIVALGLISLTELDDDEVKRKGRKTDLDMIHRQINSAFYYFFRFAFIGNSLMGIKSLTLLSICMFFSVCHPPALVVLAVAVRLAQGVGLHTKHFTQNMPRIEAERNRRLWWSLYCLEKGITIMHSNPSTIIDDSISTPLPTFTPEIDLSFESEKFCFMRKTAELYLIWAKVCSTIEKIQTLRLKEKEKMQRLIQFDKELLMWSESIPAHSRPGCFSECDKFFSKLQLKDRLKIQFYHTLSHSVYFFVQIAIHRQVAYHPSWVYKVLRPTDPKTPRSDVEATPNSSSVISSIVASKTFNNTLDSTQTTEKLHRSIVERYNNVKLVPKRIAADYPRFLRSFQLSVEYSRTTIDSMRHDDSKSKYFALSFFLLNAFITLLIKCLMQPKDADTPSDLVKMEYVISWFKNLSLFTSEIMPPDQDNFLSVLTESVANYVDRIRGVKRNSNSASDAPVPKIFVNHEDHDIASNKSNNNTSNDNTLQEPPQDMGTPTSVSSPSLSSILNSTNVNPINSASSAPISGNVYKQSIFDDQASNFGLSSNNRSAGLSDVFSDFENGSTNPNTPGMSGALHEDILSRILNTGGSNFANEDIGSSSNCNSNNTANSAFGSVHTNSDLCPDTSNINQATANSSDPNIAPGVTIGGTNSPLTANEDLYDNYMMELDMNMGDFKIFESLYQLSSYLNTGENSEIF</sequence>
<dbReference type="PROSITE" id="PS00463">
    <property type="entry name" value="ZN2_CY6_FUNGAL_1"/>
    <property type="match status" value="1"/>
</dbReference>
<dbReference type="GO" id="GO:0003677">
    <property type="term" value="F:DNA binding"/>
    <property type="evidence" value="ECO:0007669"/>
    <property type="project" value="UniProtKB-KW"/>
</dbReference>
<dbReference type="EMBL" id="CCBN010000014">
    <property type="protein sequence ID" value="CDO56256.1"/>
    <property type="molecule type" value="Genomic_DNA"/>
</dbReference>